<dbReference type="Gene3D" id="3.60.21.10">
    <property type="match status" value="1"/>
</dbReference>
<evidence type="ECO:0000313" key="6">
    <source>
        <dbReference type="Proteomes" id="UP001210925"/>
    </source>
</evidence>
<reference evidence="5" key="1">
    <citation type="submission" date="2020-05" db="EMBL/GenBank/DDBJ databases">
        <title>Phylogenomic resolution of chytrid fungi.</title>
        <authorList>
            <person name="Stajich J.E."/>
            <person name="Amses K."/>
            <person name="Simmons R."/>
            <person name="Seto K."/>
            <person name="Myers J."/>
            <person name="Bonds A."/>
            <person name="Quandt C.A."/>
            <person name="Barry K."/>
            <person name="Liu P."/>
            <person name="Grigoriev I."/>
            <person name="Longcore J.E."/>
            <person name="James T.Y."/>
        </authorList>
    </citation>
    <scope>NUCLEOTIDE SEQUENCE</scope>
    <source>
        <strain evidence="5">PLAUS21</strain>
    </source>
</reference>
<evidence type="ECO:0000256" key="1">
    <source>
        <dbReference type="ARBA" id="ARBA00022729"/>
    </source>
</evidence>
<evidence type="ECO:0000256" key="2">
    <source>
        <dbReference type="ARBA" id="ARBA00022801"/>
    </source>
</evidence>
<evidence type="ECO:0000256" key="3">
    <source>
        <dbReference type="SAM" id="SignalP"/>
    </source>
</evidence>
<dbReference type="Proteomes" id="UP001210925">
    <property type="component" value="Unassembled WGS sequence"/>
</dbReference>
<dbReference type="InterPro" id="IPR004843">
    <property type="entry name" value="Calcineurin-like_PHP"/>
</dbReference>
<dbReference type="AlphaFoldDB" id="A0AAD5Y0S4"/>
<dbReference type="EMBL" id="JADGKB010000125">
    <property type="protein sequence ID" value="KAJ3252926.1"/>
    <property type="molecule type" value="Genomic_DNA"/>
</dbReference>
<accession>A0AAD5Y0S4</accession>
<feature type="chain" id="PRO_5042018830" evidence="3">
    <location>
        <begin position="18"/>
        <end position="300"/>
    </location>
</feature>
<evidence type="ECO:0000259" key="4">
    <source>
        <dbReference type="Pfam" id="PF00149"/>
    </source>
</evidence>
<feature type="signal peptide" evidence="3">
    <location>
        <begin position="1"/>
        <end position="17"/>
    </location>
</feature>
<dbReference type="SUPFAM" id="SSF56300">
    <property type="entry name" value="Metallo-dependent phosphatases"/>
    <property type="match status" value="1"/>
</dbReference>
<protein>
    <submittedName>
        <fullName evidence="5">Tartrate-resistant acid phosphatase type 5</fullName>
    </submittedName>
</protein>
<name>A0AAD5Y0S4_9FUNG</name>
<dbReference type="InterPro" id="IPR029052">
    <property type="entry name" value="Metallo-depent_PP-like"/>
</dbReference>
<dbReference type="Pfam" id="PF00149">
    <property type="entry name" value="Metallophos"/>
    <property type="match status" value="1"/>
</dbReference>
<dbReference type="InterPro" id="IPR051558">
    <property type="entry name" value="Metallophosphoesterase_PAP"/>
</dbReference>
<keyword evidence="6" id="KW-1185">Reference proteome</keyword>
<keyword evidence="2" id="KW-0378">Hydrolase</keyword>
<gene>
    <name evidence="5" type="primary">ACP5_3</name>
    <name evidence="5" type="ORF">HK103_001072</name>
</gene>
<feature type="domain" description="Calcineurin-like phosphoesterase" evidence="4">
    <location>
        <begin position="17"/>
        <end position="227"/>
    </location>
</feature>
<dbReference type="GO" id="GO:0016787">
    <property type="term" value="F:hydrolase activity"/>
    <property type="evidence" value="ECO:0007669"/>
    <property type="project" value="UniProtKB-KW"/>
</dbReference>
<dbReference type="PANTHER" id="PTHR10161:SF14">
    <property type="entry name" value="TARTRATE-RESISTANT ACID PHOSPHATASE TYPE 5"/>
    <property type="match status" value="1"/>
</dbReference>
<comment type="caution">
    <text evidence="5">The sequence shown here is derived from an EMBL/GenBank/DDBJ whole genome shotgun (WGS) entry which is preliminary data.</text>
</comment>
<evidence type="ECO:0000313" key="5">
    <source>
        <dbReference type="EMBL" id="KAJ3252926.1"/>
    </source>
</evidence>
<dbReference type="PANTHER" id="PTHR10161">
    <property type="entry name" value="TARTRATE-RESISTANT ACID PHOSPHATASE TYPE 5"/>
    <property type="match status" value="1"/>
</dbReference>
<keyword evidence="1 3" id="KW-0732">Signal</keyword>
<organism evidence="5 6">
    <name type="scientific">Boothiomyces macroporosus</name>
    <dbReference type="NCBI Taxonomy" id="261099"/>
    <lineage>
        <taxon>Eukaryota</taxon>
        <taxon>Fungi</taxon>
        <taxon>Fungi incertae sedis</taxon>
        <taxon>Chytridiomycota</taxon>
        <taxon>Chytridiomycota incertae sedis</taxon>
        <taxon>Chytridiomycetes</taxon>
        <taxon>Rhizophydiales</taxon>
        <taxon>Terramycetaceae</taxon>
        <taxon>Boothiomyces</taxon>
    </lineage>
</organism>
<proteinExistence type="predicted"/>
<sequence length="300" mass="33966">MNSILLLGLVFAQTKLSFMALGDWGADYHINELKAVGKQMDRYGTQRNAQFVIALGDNFYNSGVTSVTDPKWQNVWLDSFTGLTGQLPWYCILGNHDWYGNEEAEIQYSQIHPRWTLPDYFYTKTVKLQGFTVGFVFIDTDLLFYGYNGELAQDFKTKGWTIENQTHQKQLDWISSQLQQMQSYEYIIVLGHHHLVTCDGTGVYMGSLLSLFDQYKVSSYMYGHKHTLKSAKYQNTLFIQSGAGGQVEGLCTNDIQGSSEQWGASSYGFVAVDVTRSSLNVDFVDLNGNILHSTLIAPRK</sequence>